<reference evidence="3" key="1">
    <citation type="submission" date="2019-10" db="EMBL/GenBank/DDBJ databases">
        <title>Lacipirellula parvula gen. nov., sp. nov., representing a lineage of planctomycetes widespread in freshwater anoxic habitats, and description of the family Lacipirellulaceae.</title>
        <authorList>
            <person name="Dedysh S.N."/>
            <person name="Kulichevskaya I.S."/>
            <person name="Beletsky A.V."/>
            <person name="Rakitin A.L."/>
            <person name="Mardanov A.V."/>
            <person name="Ivanova A.A."/>
            <person name="Saltykova V.X."/>
            <person name="Rijpstra W.I.C."/>
            <person name="Sinninghe Damste J.S."/>
            <person name="Ravin N.V."/>
        </authorList>
    </citation>
    <scope>NUCLEOTIDE SEQUENCE [LARGE SCALE GENOMIC DNA]</scope>
    <source>
        <strain evidence="3">PX69</strain>
    </source>
</reference>
<dbReference type="SUPFAM" id="SSF51735">
    <property type="entry name" value="NAD(P)-binding Rossmann-fold domains"/>
    <property type="match status" value="1"/>
</dbReference>
<protein>
    <submittedName>
        <fullName evidence="2">Uncharacterized protein</fullName>
    </submittedName>
</protein>
<dbReference type="KEGG" id="lpav:PLANPX_2458"/>
<dbReference type="PRINTS" id="PR00080">
    <property type="entry name" value="SDRFAMILY"/>
</dbReference>
<dbReference type="PANTHER" id="PTHR42760">
    <property type="entry name" value="SHORT-CHAIN DEHYDROGENASES/REDUCTASES FAMILY MEMBER"/>
    <property type="match status" value="1"/>
</dbReference>
<name>A0A5K7XET8_9BACT</name>
<dbReference type="Gene3D" id="3.40.50.720">
    <property type="entry name" value="NAD(P)-binding Rossmann-like Domain"/>
    <property type="match status" value="1"/>
</dbReference>
<dbReference type="AlphaFoldDB" id="A0A5K7XET8"/>
<keyword evidence="3" id="KW-1185">Reference proteome</keyword>
<evidence type="ECO:0000313" key="2">
    <source>
        <dbReference type="EMBL" id="BBO32846.1"/>
    </source>
</evidence>
<dbReference type="GO" id="GO:0016616">
    <property type="term" value="F:oxidoreductase activity, acting on the CH-OH group of donors, NAD or NADP as acceptor"/>
    <property type="evidence" value="ECO:0007669"/>
    <property type="project" value="TreeGrafter"/>
</dbReference>
<evidence type="ECO:0000256" key="1">
    <source>
        <dbReference type="ARBA" id="ARBA00006484"/>
    </source>
</evidence>
<dbReference type="RefSeq" id="WP_152098740.1">
    <property type="nucleotide sequence ID" value="NZ_AP021861.1"/>
</dbReference>
<dbReference type="Pfam" id="PF13561">
    <property type="entry name" value="adh_short_C2"/>
    <property type="match status" value="1"/>
</dbReference>
<dbReference type="FunFam" id="3.40.50.720:FF:000084">
    <property type="entry name" value="Short-chain dehydrogenase reductase"/>
    <property type="match status" value="1"/>
</dbReference>
<comment type="similarity">
    <text evidence="1">Belongs to the short-chain dehydrogenases/reductases (SDR) family.</text>
</comment>
<dbReference type="InterPro" id="IPR002347">
    <property type="entry name" value="SDR_fam"/>
</dbReference>
<dbReference type="PRINTS" id="PR00081">
    <property type="entry name" value="GDHRDH"/>
</dbReference>
<dbReference type="Proteomes" id="UP000326837">
    <property type="component" value="Chromosome"/>
</dbReference>
<organism evidence="2 3">
    <name type="scientific">Lacipirellula parvula</name>
    <dbReference type="NCBI Taxonomy" id="2650471"/>
    <lineage>
        <taxon>Bacteria</taxon>
        <taxon>Pseudomonadati</taxon>
        <taxon>Planctomycetota</taxon>
        <taxon>Planctomycetia</taxon>
        <taxon>Pirellulales</taxon>
        <taxon>Lacipirellulaceae</taxon>
        <taxon>Lacipirellula</taxon>
    </lineage>
</organism>
<evidence type="ECO:0000313" key="3">
    <source>
        <dbReference type="Proteomes" id="UP000326837"/>
    </source>
</evidence>
<gene>
    <name evidence="2" type="ORF">PLANPX_2458</name>
</gene>
<sequence length="265" mass="27880">MNSRNVLEQFSLTGRVALLTGASGYLGEAMASGLAEAGATVVVTSRTLGRAEELAAQLPPAAGQEHLGVALDHQDEASITAAFDRVTAALGKVDVLVNNAHETTTKTWRDATLDDFAAQLKNAAGYFTLARLMRDDVVRRQAAGSVIMLGSMYGQVSSDPRMYDGIGPPNPVAYQTLKGGVAQLTRHLAVHWAPDGVRVNSISPGPFPNPQKAPADLIFRLSAKTPMGRIGTPDELKGAVVFLASDASSFVTGHDLAVNGGWTAW</sequence>
<accession>A0A5K7XET8</accession>
<proteinExistence type="inferred from homology"/>
<dbReference type="InterPro" id="IPR036291">
    <property type="entry name" value="NAD(P)-bd_dom_sf"/>
</dbReference>
<dbReference type="EMBL" id="AP021861">
    <property type="protein sequence ID" value="BBO32846.1"/>
    <property type="molecule type" value="Genomic_DNA"/>
</dbReference>